<evidence type="ECO:0000256" key="11">
    <source>
        <dbReference type="ARBA" id="ARBA00023136"/>
    </source>
</evidence>
<keyword evidence="5 12" id="KW-0349">Heme</keyword>
<feature type="transmembrane region" description="Helical" evidence="12">
    <location>
        <begin position="368"/>
        <end position="390"/>
    </location>
</feature>
<keyword evidence="9 12" id="KW-1133">Transmembrane helix</keyword>
<keyword evidence="7 12" id="KW-0479">Metal-binding</keyword>
<keyword evidence="8 12" id="KW-0249">Electron transport</keyword>
<feature type="transmembrane region" description="Helical" evidence="12">
    <location>
        <begin position="402"/>
        <end position="424"/>
    </location>
</feature>
<evidence type="ECO:0000256" key="9">
    <source>
        <dbReference type="ARBA" id="ARBA00022989"/>
    </source>
</evidence>
<keyword evidence="3 12" id="KW-0813">Transport</keyword>
<name>A0A3P1T7K9_9ACTN</name>
<feature type="transmembrane region" description="Helical" evidence="12">
    <location>
        <begin position="53"/>
        <end position="71"/>
    </location>
</feature>
<comment type="similarity">
    <text evidence="2 12">Belongs to the cytochrome ubiquinol oxidase subunit 1 family.</text>
</comment>
<gene>
    <name evidence="13" type="ORF">EII34_06500</name>
</gene>
<evidence type="ECO:0000256" key="1">
    <source>
        <dbReference type="ARBA" id="ARBA00004651"/>
    </source>
</evidence>
<feature type="transmembrane region" description="Helical" evidence="12">
    <location>
        <begin position="453"/>
        <end position="476"/>
    </location>
</feature>
<dbReference type="AlphaFoldDB" id="A0A3P1T7K9"/>
<dbReference type="PIRSF" id="PIRSF006446">
    <property type="entry name" value="Cyt_quinol_oxidase_1"/>
    <property type="match status" value="1"/>
</dbReference>
<dbReference type="RefSeq" id="WP_124844136.1">
    <property type="nucleotide sequence ID" value="NZ_JAUNKP010000038.1"/>
</dbReference>
<dbReference type="GO" id="GO:0019646">
    <property type="term" value="P:aerobic electron transport chain"/>
    <property type="evidence" value="ECO:0007669"/>
    <property type="project" value="InterPro"/>
</dbReference>
<keyword evidence="10 12" id="KW-0408">Iron</keyword>
<keyword evidence="11 12" id="KW-0472">Membrane</keyword>
<keyword evidence="6 12" id="KW-0812">Transmembrane</keyword>
<feature type="transmembrane region" description="Helical" evidence="12">
    <location>
        <begin position="127"/>
        <end position="150"/>
    </location>
</feature>
<dbReference type="Proteomes" id="UP000280819">
    <property type="component" value="Unassembled WGS sequence"/>
</dbReference>
<reference evidence="13 14" key="1">
    <citation type="submission" date="2018-11" db="EMBL/GenBank/DDBJ databases">
        <title>Genomes From Bacteria Associated with the Canine Oral Cavity: a Test Case for Automated Genome-Based Taxonomic Assignment.</title>
        <authorList>
            <person name="Coil D.A."/>
            <person name="Jospin G."/>
            <person name="Darling A.E."/>
            <person name="Wallis C."/>
            <person name="Davis I.J."/>
            <person name="Harris S."/>
            <person name="Eisen J.A."/>
            <person name="Holcombe L.J."/>
            <person name="O'Flynn C."/>
        </authorList>
    </citation>
    <scope>NUCLEOTIDE SEQUENCE [LARGE SCALE GENOMIC DNA]</scope>
    <source>
        <strain evidence="13 14">OH887_COT-365</strain>
    </source>
</reference>
<evidence type="ECO:0000256" key="10">
    <source>
        <dbReference type="ARBA" id="ARBA00023004"/>
    </source>
</evidence>
<dbReference type="GO" id="GO:0009055">
    <property type="term" value="F:electron transfer activity"/>
    <property type="evidence" value="ECO:0007669"/>
    <property type="project" value="UniProtKB-UniRule"/>
</dbReference>
<evidence type="ECO:0000313" key="14">
    <source>
        <dbReference type="Proteomes" id="UP000280819"/>
    </source>
</evidence>
<feature type="transmembrane region" description="Helical" evidence="12">
    <location>
        <begin position="20"/>
        <end position="41"/>
    </location>
</feature>
<evidence type="ECO:0000256" key="4">
    <source>
        <dbReference type="ARBA" id="ARBA00022475"/>
    </source>
</evidence>
<dbReference type="PANTHER" id="PTHR30365:SF15">
    <property type="entry name" value="CYTOCHROME BD UBIQUINOL OXIDASE SUBUNIT 1"/>
    <property type="match status" value="1"/>
</dbReference>
<sequence length="503" mass="55035">MDPVTIARWQFGVTTVYHFLFVPITIAMSMLVAVMQTIWVRTGQQRFLRLTKFFGKLFLINFALGVVTGIVQEFQFGMNWSEYSRFVGDIFGAPLALEALIAFFLESTFIGLWIFGWDRLPKKIHLLCIYAAAIGTVISSVFILAANSWMQNPIGAKYNEALGRAELDGVGGFVEILTNPLLWSAIPHVVTASYMVAGGLIAGIAGWHLARANGNDDVPADDVLAYRWAAKFGAWVLIVASGLTFFSGDAQAKAITIMQPYKLAAAEGAFEDTADFSLLTIPNADQTEAAVEIKAPVPGVLSFIAGVPEIKGINTIREEYRNQGFVDYHGNQTQLQQQYAEHVKAYIADLEARGKEFDPIPDVNVAYWSFRAMMALGGAGLLIGVYLLFALRGGRSPKPSKLFTTLMAAMPLMPLFAISFGWIFTEMGRQPWLVTGVMPTSAGVSPTASVGEVLFSLIVYTLLYGVLAVIEVKLFLHYTVKGLPDVTEPKVTSDPDAPMSFAY</sequence>
<dbReference type="OrthoDB" id="9807042at2"/>
<feature type="transmembrane region" description="Helical" evidence="12">
    <location>
        <begin position="185"/>
        <end position="207"/>
    </location>
</feature>
<accession>A0A3P1T7K9</accession>
<protein>
    <submittedName>
        <fullName evidence="13">Cytochrome ubiquinol oxidase subunit I</fullName>
    </submittedName>
</protein>
<evidence type="ECO:0000256" key="2">
    <source>
        <dbReference type="ARBA" id="ARBA00009819"/>
    </source>
</evidence>
<dbReference type="GO" id="GO:0070069">
    <property type="term" value="C:cytochrome complex"/>
    <property type="evidence" value="ECO:0007669"/>
    <property type="project" value="UniProtKB-UniRule"/>
</dbReference>
<evidence type="ECO:0000256" key="12">
    <source>
        <dbReference type="PIRNR" id="PIRNR006446"/>
    </source>
</evidence>
<dbReference type="GO" id="GO:0005886">
    <property type="term" value="C:plasma membrane"/>
    <property type="evidence" value="ECO:0007669"/>
    <property type="project" value="UniProtKB-SubCell"/>
</dbReference>
<dbReference type="Pfam" id="PF01654">
    <property type="entry name" value="Cyt_bd_oxida_I"/>
    <property type="match status" value="1"/>
</dbReference>
<comment type="subcellular location">
    <subcellularLocation>
        <location evidence="1">Cell membrane</location>
        <topology evidence="1">Multi-pass membrane protein</topology>
    </subcellularLocation>
</comment>
<feature type="transmembrane region" description="Helical" evidence="12">
    <location>
        <begin position="228"/>
        <end position="248"/>
    </location>
</feature>
<evidence type="ECO:0000256" key="6">
    <source>
        <dbReference type="ARBA" id="ARBA00022692"/>
    </source>
</evidence>
<evidence type="ECO:0000256" key="5">
    <source>
        <dbReference type="ARBA" id="ARBA00022617"/>
    </source>
</evidence>
<evidence type="ECO:0000256" key="8">
    <source>
        <dbReference type="ARBA" id="ARBA00022982"/>
    </source>
</evidence>
<evidence type="ECO:0000256" key="3">
    <source>
        <dbReference type="ARBA" id="ARBA00022448"/>
    </source>
</evidence>
<dbReference type="EMBL" id="RQZG01000006">
    <property type="protein sequence ID" value="RRD05379.1"/>
    <property type="molecule type" value="Genomic_DNA"/>
</dbReference>
<feature type="transmembrane region" description="Helical" evidence="12">
    <location>
        <begin position="91"/>
        <end position="115"/>
    </location>
</feature>
<keyword evidence="4 12" id="KW-1003">Cell membrane</keyword>
<dbReference type="PANTHER" id="PTHR30365">
    <property type="entry name" value="CYTOCHROME D UBIQUINOL OXIDASE"/>
    <property type="match status" value="1"/>
</dbReference>
<evidence type="ECO:0000313" key="13">
    <source>
        <dbReference type="EMBL" id="RRD05379.1"/>
    </source>
</evidence>
<proteinExistence type="inferred from homology"/>
<organism evidence="13 14">
    <name type="scientific">Arachnia propionica</name>
    <dbReference type="NCBI Taxonomy" id="1750"/>
    <lineage>
        <taxon>Bacteria</taxon>
        <taxon>Bacillati</taxon>
        <taxon>Actinomycetota</taxon>
        <taxon>Actinomycetes</taxon>
        <taxon>Propionibacteriales</taxon>
        <taxon>Propionibacteriaceae</taxon>
        <taxon>Arachnia</taxon>
    </lineage>
</organism>
<dbReference type="GO" id="GO:0046872">
    <property type="term" value="F:metal ion binding"/>
    <property type="evidence" value="ECO:0007669"/>
    <property type="project" value="UniProtKB-UniRule"/>
</dbReference>
<evidence type="ECO:0000256" key="7">
    <source>
        <dbReference type="ARBA" id="ARBA00022723"/>
    </source>
</evidence>
<dbReference type="InterPro" id="IPR002585">
    <property type="entry name" value="Cyt-d_ubiquinol_oxidase_su_1"/>
</dbReference>
<comment type="caution">
    <text evidence="13">The sequence shown here is derived from an EMBL/GenBank/DDBJ whole genome shotgun (WGS) entry which is preliminary data.</text>
</comment>
<dbReference type="GO" id="GO:0016682">
    <property type="term" value="F:oxidoreductase activity, acting on diphenols and related substances as donors, oxygen as acceptor"/>
    <property type="evidence" value="ECO:0007669"/>
    <property type="project" value="TreeGrafter"/>
</dbReference>
<dbReference type="GO" id="GO:0020037">
    <property type="term" value="F:heme binding"/>
    <property type="evidence" value="ECO:0007669"/>
    <property type="project" value="TreeGrafter"/>
</dbReference>